<evidence type="ECO:0000259" key="1">
    <source>
        <dbReference type="PROSITE" id="PS50994"/>
    </source>
</evidence>
<evidence type="ECO:0000313" key="3">
    <source>
        <dbReference type="Proteomes" id="UP001152795"/>
    </source>
</evidence>
<dbReference type="AlphaFoldDB" id="A0A7D9DV75"/>
<dbReference type="GO" id="GO:0003676">
    <property type="term" value="F:nucleic acid binding"/>
    <property type="evidence" value="ECO:0007669"/>
    <property type="project" value="InterPro"/>
</dbReference>
<dbReference type="InterPro" id="IPR012337">
    <property type="entry name" value="RNaseH-like_sf"/>
</dbReference>
<dbReference type="EMBL" id="CACRXK020002423">
    <property type="protein sequence ID" value="CAB3994231.1"/>
    <property type="molecule type" value="Genomic_DNA"/>
</dbReference>
<gene>
    <name evidence="2" type="ORF">PACLA_8A050854</name>
</gene>
<dbReference type="PANTHER" id="PTHR37984">
    <property type="entry name" value="PROTEIN CBG26694"/>
    <property type="match status" value="1"/>
</dbReference>
<dbReference type="FunFam" id="3.30.420.10:FF:000032">
    <property type="entry name" value="Retrovirus-related Pol polyprotein from transposon 297-like Protein"/>
    <property type="match status" value="1"/>
</dbReference>
<dbReference type="PROSITE" id="PS50994">
    <property type="entry name" value="INTEGRASE"/>
    <property type="match status" value="1"/>
</dbReference>
<dbReference type="InterPro" id="IPR001584">
    <property type="entry name" value="Integrase_cat-core"/>
</dbReference>
<dbReference type="Proteomes" id="UP001152795">
    <property type="component" value="Unassembled WGS sequence"/>
</dbReference>
<dbReference type="GO" id="GO:0015074">
    <property type="term" value="P:DNA integration"/>
    <property type="evidence" value="ECO:0007669"/>
    <property type="project" value="InterPro"/>
</dbReference>
<comment type="caution">
    <text evidence="2">The sequence shown here is derived from an EMBL/GenBank/DDBJ whole genome shotgun (WGS) entry which is preliminary data.</text>
</comment>
<name>A0A7D9DV75_PARCT</name>
<reference evidence="2" key="1">
    <citation type="submission" date="2020-04" db="EMBL/GenBank/DDBJ databases">
        <authorList>
            <person name="Alioto T."/>
            <person name="Alioto T."/>
            <person name="Gomez Garrido J."/>
        </authorList>
    </citation>
    <scope>NUCLEOTIDE SEQUENCE</scope>
    <source>
        <strain evidence="2">A484AB</strain>
    </source>
</reference>
<organism evidence="2 3">
    <name type="scientific">Paramuricea clavata</name>
    <name type="common">Red gorgonian</name>
    <name type="synonym">Violescent sea-whip</name>
    <dbReference type="NCBI Taxonomy" id="317549"/>
    <lineage>
        <taxon>Eukaryota</taxon>
        <taxon>Metazoa</taxon>
        <taxon>Cnidaria</taxon>
        <taxon>Anthozoa</taxon>
        <taxon>Octocorallia</taxon>
        <taxon>Malacalcyonacea</taxon>
        <taxon>Plexauridae</taxon>
        <taxon>Paramuricea</taxon>
    </lineage>
</organism>
<protein>
    <submittedName>
        <fullName evidence="2">Retrovirus-related Pol poly from transposon</fullName>
    </submittedName>
</protein>
<dbReference type="Pfam" id="PF00665">
    <property type="entry name" value="rve"/>
    <property type="match status" value="1"/>
</dbReference>
<dbReference type="SUPFAM" id="SSF53098">
    <property type="entry name" value="Ribonuclease H-like"/>
    <property type="match status" value="1"/>
</dbReference>
<dbReference type="OrthoDB" id="5988675at2759"/>
<dbReference type="Pfam" id="PF17921">
    <property type="entry name" value="Integrase_H2C2"/>
    <property type="match status" value="1"/>
</dbReference>
<sequence length="261" mass="30767">MAKIVYRCKGVLRRKSNAYDQIVLPRKYHSLVLKELHDKMGHIGSDRVLHLARDRFYWPRMQRDIEHYVKNQCRCVKQKPPRLKNRAPLQPIITSSPFELISIDFVHLEQSSGGFEYILVIVDHFTRYAQAYPTRNKAGRTVAEKLFNDFVLRFGFPAKIHHDQGGEFENQLLSRLEQLSGVKHSRTTPYHPQGNGQVERFNRTLLDMLRTLPENEKSRWKDHVNKVVHAYNCTRNDSTGYSPFFLLFGRHPRLPFSQRRI</sequence>
<dbReference type="FunFam" id="1.10.340.70:FF:000001">
    <property type="entry name" value="Retrovirus-related Pol polyprotein from transposon gypsy-like Protein"/>
    <property type="match status" value="1"/>
</dbReference>
<evidence type="ECO:0000313" key="2">
    <source>
        <dbReference type="EMBL" id="CAB3994231.1"/>
    </source>
</evidence>
<dbReference type="PANTHER" id="PTHR37984:SF15">
    <property type="entry name" value="INTEGRASE CATALYTIC DOMAIN-CONTAINING PROTEIN"/>
    <property type="match status" value="1"/>
</dbReference>
<accession>A0A7D9DV75</accession>
<dbReference type="Gene3D" id="1.10.340.70">
    <property type="match status" value="1"/>
</dbReference>
<keyword evidence="3" id="KW-1185">Reference proteome</keyword>
<dbReference type="InterPro" id="IPR050951">
    <property type="entry name" value="Retrovirus_Pol_polyprotein"/>
</dbReference>
<dbReference type="InterPro" id="IPR036397">
    <property type="entry name" value="RNaseH_sf"/>
</dbReference>
<proteinExistence type="predicted"/>
<dbReference type="Gene3D" id="3.30.420.10">
    <property type="entry name" value="Ribonuclease H-like superfamily/Ribonuclease H"/>
    <property type="match status" value="1"/>
</dbReference>
<dbReference type="InterPro" id="IPR041588">
    <property type="entry name" value="Integrase_H2C2"/>
</dbReference>
<feature type="domain" description="Integrase catalytic" evidence="1">
    <location>
        <begin position="93"/>
        <end position="251"/>
    </location>
</feature>